<keyword evidence="1 2" id="KW-0238">DNA-binding</keyword>
<dbReference type="Pfam" id="PF00440">
    <property type="entry name" value="TetR_N"/>
    <property type="match status" value="1"/>
</dbReference>
<proteinExistence type="predicted"/>
<evidence type="ECO:0000259" key="3">
    <source>
        <dbReference type="PROSITE" id="PS50977"/>
    </source>
</evidence>
<dbReference type="PROSITE" id="PS01081">
    <property type="entry name" value="HTH_TETR_1"/>
    <property type="match status" value="1"/>
</dbReference>
<evidence type="ECO:0000313" key="4">
    <source>
        <dbReference type="EMBL" id="ALG83658.1"/>
    </source>
</evidence>
<dbReference type="KEGG" id="goq:ACH46_03005"/>
<reference evidence="5" key="1">
    <citation type="submission" date="2015-06" db="EMBL/GenBank/DDBJ databases">
        <title>Complete genome sequence and metabolic analysis of phthalate degradation pathway in Gordonia sp. QH-11.</title>
        <authorList>
            <person name="Jin D."/>
            <person name="Kong X."/>
            <person name="Bai Z."/>
        </authorList>
    </citation>
    <scope>NUCLEOTIDE SEQUENCE [LARGE SCALE GENOMIC DNA]</scope>
    <source>
        <strain evidence="5">QH-11</strain>
    </source>
</reference>
<name>A0A0N9MZN5_9ACTN</name>
<feature type="domain" description="HTH tetR-type" evidence="3">
    <location>
        <begin position="11"/>
        <end position="71"/>
    </location>
</feature>
<dbReference type="InterPro" id="IPR001647">
    <property type="entry name" value="HTH_TetR"/>
</dbReference>
<dbReference type="RefSeq" id="WP_062391614.1">
    <property type="nucleotide sequence ID" value="NZ_CP011853.1"/>
</dbReference>
<dbReference type="STRING" id="1136941.ACH46_03005"/>
<dbReference type="InterPro" id="IPR009057">
    <property type="entry name" value="Homeodomain-like_sf"/>
</dbReference>
<dbReference type="SUPFAM" id="SSF48498">
    <property type="entry name" value="Tetracyclin repressor-like, C-terminal domain"/>
    <property type="match status" value="1"/>
</dbReference>
<feature type="DNA-binding region" description="H-T-H motif" evidence="2">
    <location>
        <begin position="34"/>
        <end position="53"/>
    </location>
</feature>
<organism evidence="4 5">
    <name type="scientific">Gordonia phthalatica</name>
    <dbReference type="NCBI Taxonomy" id="1136941"/>
    <lineage>
        <taxon>Bacteria</taxon>
        <taxon>Bacillati</taxon>
        <taxon>Actinomycetota</taxon>
        <taxon>Actinomycetes</taxon>
        <taxon>Mycobacteriales</taxon>
        <taxon>Gordoniaceae</taxon>
        <taxon>Gordonia</taxon>
    </lineage>
</organism>
<keyword evidence="5" id="KW-1185">Reference proteome</keyword>
<dbReference type="InterPro" id="IPR036271">
    <property type="entry name" value="Tet_transcr_reg_TetR-rel_C_sf"/>
</dbReference>
<reference evidence="4 5" key="2">
    <citation type="journal article" date="2017" name="Int. J. Syst. Evol. Microbiol.">
        <title>Gordonia phthalatica sp. nov., a di-n-butyl phthalate-degrading bacterium isolated from activated sludge.</title>
        <authorList>
            <person name="Jin D."/>
            <person name="Kong X."/>
            <person name="Jia M."/>
            <person name="Yu X."/>
            <person name="Wang X."/>
            <person name="Zhuang X."/>
            <person name="Deng Y."/>
            <person name="Bai Z."/>
        </authorList>
    </citation>
    <scope>NUCLEOTIDE SEQUENCE [LARGE SCALE GENOMIC DNA]</scope>
    <source>
        <strain evidence="4 5">QH-11</strain>
    </source>
</reference>
<evidence type="ECO:0000256" key="1">
    <source>
        <dbReference type="ARBA" id="ARBA00023125"/>
    </source>
</evidence>
<dbReference type="PANTHER" id="PTHR30055:SF235">
    <property type="entry name" value="TRANSCRIPTIONAL REGULATORY PROTEIN"/>
    <property type="match status" value="1"/>
</dbReference>
<dbReference type="InterPro" id="IPR041586">
    <property type="entry name" value="PsrA_TetR_C"/>
</dbReference>
<protein>
    <submittedName>
        <fullName evidence="4">TetR family transcriptional regulator</fullName>
    </submittedName>
</protein>
<dbReference type="GO" id="GO:0000976">
    <property type="term" value="F:transcription cis-regulatory region binding"/>
    <property type="evidence" value="ECO:0007669"/>
    <property type="project" value="TreeGrafter"/>
</dbReference>
<evidence type="ECO:0000313" key="5">
    <source>
        <dbReference type="Proteomes" id="UP000063789"/>
    </source>
</evidence>
<dbReference type="AlphaFoldDB" id="A0A0N9MZN5"/>
<sequence>MADAVPNRLGTATRALLIETAERLFAEQGIDAVSVRSINTAAGQGAAAVYYHFGTKEGLLTAVLTDLGNDVAADITGRLADLAGDPRTPDLEDVVRALATPYLALLQRERVRGMRWIRIVVQLLGDRRAAIAETGQDEVTAALRAQVRRAVPGVARERVDRRWPIAVASFLQSLTRIDDGVPGRGRLSDDELVEFFDDLVAFVAGGAARMLG</sequence>
<dbReference type="GO" id="GO:0003700">
    <property type="term" value="F:DNA-binding transcription factor activity"/>
    <property type="evidence" value="ECO:0007669"/>
    <property type="project" value="TreeGrafter"/>
</dbReference>
<dbReference type="PROSITE" id="PS50977">
    <property type="entry name" value="HTH_TETR_2"/>
    <property type="match status" value="1"/>
</dbReference>
<dbReference type="OrthoDB" id="2356263at2"/>
<dbReference type="SUPFAM" id="SSF46689">
    <property type="entry name" value="Homeodomain-like"/>
    <property type="match status" value="1"/>
</dbReference>
<accession>A0A0N9MZN5</accession>
<gene>
    <name evidence="4" type="ORF">ACH46_03005</name>
</gene>
<dbReference type="PATRIC" id="fig|1136941.3.peg.606"/>
<dbReference type="EMBL" id="CP011853">
    <property type="protein sequence ID" value="ALG83658.1"/>
    <property type="molecule type" value="Genomic_DNA"/>
</dbReference>
<dbReference type="PANTHER" id="PTHR30055">
    <property type="entry name" value="HTH-TYPE TRANSCRIPTIONAL REGULATOR RUTR"/>
    <property type="match status" value="1"/>
</dbReference>
<dbReference type="InterPro" id="IPR050109">
    <property type="entry name" value="HTH-type_TetR-like_transc_reg"/>
</dbReference>
<dbReference type="Pfam" id="PF17939">
    <property type="entry name" value="TetR_C_30"/>
    <property type="match status" value="1"/>
</dbReference>
<dbReference type="Gene3D" id="1.10.357.10">
    <property type="entry name" value="Tetracycline Repressor, domain 2"/>
    <property type="match status" value="1"/>
</dbReference>
<dbReference type="InterPro" id="IPR023772">
    <property type="entry name" value="DNA-bd_HTH_TetR-type_CS"/>
</dbReference>
<dbReference type="Proteomes" id="UP000063789">
    <property type="component" value="Chromosome"/>
</dbReference>
<evidence type="ECO:0000256" key="2">
    <source>
        <dbReference type="PROSITE-ProRule" id="PRU00335"/>
    </source>
</evidence>
<dbReference type="PRINTS" id="PR00455">
    <property type="entry name" value="HTHTETR"/>
</dbReference>